<sequence length="120" mass="12921">MENSGRMAIRGGEGHQISRAVAAAAVAEIEEVVAVQRTNMTAEEVEIARKAEAEIEEKLKTKDHVPEIENVQNQRIDVPNLETGEVGQKIADAGRAVARNAEVVVEIAEVVVGRGVQVEI</sequence>
<accession>A0A146LJU8</accession>
<name>A0A146LJU8_LYGHE</name>
<organism evidence="1">
    <name type="scientific">Lygus hesperus</name>
    <name type="common">Western plant bug</name>
    <dbReference type="NCBI Taxonomy" id="30085"/>
    <lineage>
        <taxon>Eukaryota</taxon>
        <taxon>Metazoa</taxon>
        <taxon>Ecdysozoa</taxon>
        <taxon>Arthropoda</taxon>
        <taxon>Hexapoda</taxon>
        <taxon>Insecta</taxon>
        <taxon>Pterygota</taxon>
        <taxon>Neoptera</taxon>
        <taxon>Paraneoptera</taxon>
        <taxon>Hemiptera</taxon>
        <taxon>Heteroptera</taxon>
        <taxon>Panheteroptera</taxon>
        <taxon>Cimicomorpha</taxon>
        <taxon>Miridae</taxon>
        <taxon>Mirini</taxon>
        <taxon>Lygus</taxon>
    </lineage>
</organism>
<dbReference type="AlphaFoldDB" id="A0A146LJU8"/>
<reference evidence="1" key="1">
    <citation type="journal article" date="2016" name="Gigascience">
        <title>De novo construction of an expanded transcriptome assembly for the western tarnished plant bug, Lygus hesperus.</title>
        <authorList>
            <person name="Tassone E.E."/>
            <person name="Geib S.M."/>
            <person name="Hall B."/>
            <person name="Fabrick J.A."/>
            <person name="Brent C.S."/>
            <person name="Hull J.J."/>
        </authorList>
    </citation>
    <scope>NUCLEOTIDE SEQUENCE</scope>
</reference>
<protein>
    <submittedName>
        <fullName evidence="1">Uncharacterized protein</fullName>
    </submittedName>
</protein>
<gene>
    <name evidence="1" type="ORF">g.19681</name>
</gene>
<proteinExistence type="predicted"/>
<evidence type="ECO:0000313" key="1">
    <source>
        <dbReference type="EMBL" id="JAQ07749.1"/>
    </source>
</evidence>
<dbReference type="EMBL" id="GDHC01010880">
    <property type="protein sequence ID" value="JAQ07749.1"/>
    <property type="molecule type" value="Transcribed_RNA"/>
</dbReference>